<feature type="chain" id="PRO_5020218780" description="Secreted protein" evidence="1">
    <location>
        <begin position="38"/>
        <end position="126"/>
    </location>
</feature>
<dbReference type="EMBL" id="SHKY01000001">
    <property type="protein sequence ID" value="RZU49852.1"/>
    <property type="molecule type" value="Genomic_DNA"/>
</dbReference>
<proteinExistence type="predicted"/>
<evidence type="ECO:0008006" key="4">
    <source>
        <dbReference type="Google" id="ProtNLM"/>
    </source>
</evidence>
<organism evidence="2 3">
    <name type="scientific">Krasilnikovia cinnamomea</name>
    <dbReference type="NCBI Taxonomy" id="349313"/>
    <lineage>
        <taxon>Bacteria</taxon>
        <taxon>Bacillati</taxon>
        <taxon>Actinomycetota</taxon>
        <taxon>Actinomycetes</taxon>
        <taxon>Micromonosporales</taxon>
        <taxon>Micromonosporaceae</taxon>
        <taxon>Krasilnikovia</taxon>
    </lineage>
</organism>
<protein>
    <recommendedName>
        <fullName evidence="4">Secreted protein</fullName>
    </recommendedName>
</protein>
<dbReference type="Proteomes" id="UP000292564">
    <property type="component" value="Unassembled WGS sequence"/>
</dbReference>
<keyword evidence="3" id="KW-1185">Reference proteome</keyword>
<accession>A0A4Q7ZGE0</accession>
<dbReference type="RefSeq" id="WP_130508862.1">
    <property type="nucleotide sequence ID" value="NZ_SHKY01000001.1"/>
</dbReference>
<dbReference type="OrthoDB" id="4323628at2"/>
<name>A0A4Q7ZGE0_9ACTN</name>
<reference evidence="2 3" key="1">
    <citation type="submission" date="2019-02" db="EMBL/GenBank/DDBJ databases">
        <title>Sequencing the genomes of 1000 actinobacteria strains.</title>
        <authorList>
            <person name="Klenk H.-P."/>
        </authorList>
    </citation>
    <scope>NUCLEOTIDE SEQUENCE [LARGE SCALE GENOMIC DNA]</scope>
    <source>
        <strain evidence="2 3">DSM 45162</strain>
    </source>
</reference>
<feature type="signal peptide" evidence="1">
    <location>
        <begin position="1"/>
        <end position="37"/>
    </location>
</feature>
<evidence type="ECO:0000256" key="1">
    <source>
        <dbReference type="SAM" id="SignalP"/>
    </source>
</evidence>
<evidence type="ECO:0000313" key="3">
    <source>
        <dbReference type="Proteomes" id="UP000292564"/>
    </source>
</evidence>
<sequence>MNGETVHLKKRNSTIGSVAALAMAAVAVVAAPSSAFAVAGPTKRIIERSGCLWTAENWGFEAETHRSSPNDCSGHGWVQIKVNNSWSAWKHDYQEAKLPAPAGQRIQQSRHKTCSDCDPITLNAPR</sequence>
<comment type="caution">
    <text evidence="2">The sequence shown here is derived from an EMBL/GenBank/DDBJ whole genome shotgun (WGS) entry which is preliminary data.</text>
</comment>
<gene>
    <name evidence="2" type="ORF">EV385_1609</name>
</gene>
<evidence type="ECO:0000313" key="2">
    <source>
        <dbReference type="EMBL" id="RZU49852.1"/>
    </source>
</evidence>
<dbReference type="AlphaFoldDB" id="A0A4Q7ZGE0"/>
<keyword evidence="1" id="KW-0732">Signal</keyword>